<dbReference type="RefSeq" id="WP_285671850.1">
    <property type="nucleotide sequence ID" value="NZ_BSYI01000015.1"/>
</dbReference>
<evidence type="ECO:0000256" key="1">
    <source>
        <dbReference type="SAM" id="Phobius"/>
    </source>
</evidence>
<gene>
    <name evidence="2" type="ORF">LNKW23_22690</name>
</gene>
<comment type="caution">
    <text evidence="2">The sequence shown here is derived from an EMBL/GenBank/DDBJ whole genome shotgun (WGS) entry which is preliminary data.</text>
</comment>
<accession>A0ABQ6LIF1</accession>
<organism evidence="2 3">
    <name type="scientific">Paralimibaculum aggregatum</name>
    <dbReference type="NCBI Taxonomy" id="3036245"/>
    <lineage>
        <taxon>Bacteria</taxon>
        <taxon>Pseudomonadati</taxon>
        <taxon>Pseudomonadota</taxon>
        <taxon>Alphaproteobacteria</taxon>
        <taxon>Rhodobacterales</taxon>
        <taxon>Paracoccaceae</taxon>
        <taxon>Paralimibaculum</taxon>
    </lineage>
</organism>
<name>A0ABQ6LIF1_9RHOB</name>
<evidence type="ECO:0000313" key="2">
    <source>
        <dbReference type="EMBL" id="GMG83056.1"/>
    </source>
</evidence>
<dbReference type="EMBL" id="BSYI01000015">
    <property type="protein sequence ID" value="GMG83056.1"/>
    <property type="molecule type" value="Genomic_DNA"/>
</dbReference>
<dbReference type="InterPro" id="IPR027417">
    <property type="entry name" value="P-loop_NTPase"/>
</dbReference>
<feature type="transmembrane region" description="Helical" evidence="1">
    <location>
        <begin position="98"/>
        <end position="122"/>
    </location>
</feature>
<keyword evidence="1" id="KW-1133">Transmembrane helix</keyword>
<dbReference type="SUPFAM" id="SSF52540">
    <property type="entry name" value="P-loop containing nucleoside triphosphate hydrolases"/>
    <property type="match status" value="1"/>
</dbReference>
<sequence length="489" mass="51992">MGDWAAAVLAALAFAAALGRAGILGVARGAAATAGAGVEAMLDRSLGEEAQERAVQAAGLALLGASWGLAWRFALCLLAAALPVLPLWALGLADPGRVLALSLGWEFLLGATLVLGAGAWAFGRRAPAAATEATAYPLAERLLHRAAFASPGVLRAAARLDDRLLGRAAGGADSRPPVFVTSLPRAGTTALLAALDRLPGLAAHRYRDMPFLTAPLLWNRARRLLGARISRRERAHGDGLEIDLDTAEAFEEVLWMLHWPEHYGADGIRPWAAADARPEAAADFRRHFAKIVALRADGQGRYLSKNNASIARLGLLPEMFPGAAVVVPLREPSAHAASLLRQHRNFTRLHADDPFAARYMEDIGHLEFGRLHRPIRFPGFDRTEFALGSLTPEDPDYWLRYWIAGFAAVEAAAAAGMPGLVLVDQDDLRAAPGATMRALCAAIGVDAGEADFAGAFRGEPDPRREEGLDPALLAEARALHARLAAQAVR</sequence>
<keyword evidence="3" id="KW-1185">Reference proteome</keyword>
<dbReference type="Pfam" id="PF13469">
    <property type="entry name" value="Sulfotransfer_3"/>
    <property type="match status" value="1"/>
</dbReference>
<dbReference type="Proteomes" id="UP001239909">
    <property type="component" value="Unassembled WGS sequence"/>
</dbReference>
<evidence type="ECO:0008006" key="4">
    <source>
        <dbReference type="Google" id="ProtNLM"/>
    </source>
</evidence>
<keyword evidence="1" id="KW-0812">Transmembrane</keyword>
<proteinExistence type="predicted"/>
<reference evidence="2 3" key="1">
    <citation type="submission" date="2023-04" db="EMBL/GenBank/DDBJ databases">
        <title>Marinoamorphus aggregata gen. nov., sp. Nov., isolate from tissue of brittle star Ophioplocus japonicus.</title>
        <authorList>
            <person name="Kawano K."/>
            <person name="Sawayama S."/>
            <person name="Nakagawa S."/>
        </authorList>
    </citation>
    <scope>NUCLEOTIDE SEQUENCE [LARGE SCALE GENOMIC DNA]</scope>
    <source>
        <strain evidence="2 3">NKW23</strain>
    </source>
</reference>
<evidence type="ECO:0000313" key="3">
    <source>
        <dbReference type="Proteomes" id="UP001239909"/>
    </source>
</evidence>
<feature type="transmembrane region" description="Helical" evidence="1">
    <location>
        <begin position="69"/>
        <end position="91"/>
    </location>
</feature>
<protein>
    <recommendedName>
        <fullName evidence="4">Sulfotransferase family protein</fullName>
    </recommendedName>
</protein>
<keyword evidence="1" id="KW-0472">Membrane</keyword>
<dbReference type="Gene3D" id="3.40.50.300">
    <property type="entry name" value="P-loop containing nucleotide triphosphate hydrolases"/>
    <property type="match status" value="1"/>
</dbReference>